<protein>
    <recommendedName>
        <fullName evidence="3">histidine kinase</fullName>
        <ecNumber evidence="3">2.7.13.3</ecNumber>
    </recommendedName>
</protein>
<comment type="catalytic activity">
    <reaction evidence="1">
        <text>ATP + protein L-histidine = ADP + protein N-phospho-L-histidine.</text>
        <dbReference type="EC" id="2.7.13.3"/>
    </reaction>
</comment>
<comment type="subcellular location">
    <subcellularLocation>
        <location evidence="2">Cell membrane</location>
    </subcellularLocation>
</comment>
<dbReference type="InterPro" id="IPR013767">
    <property type="entry name" value="PAS_fold"/>
</dbReference>
<organism evidence="10 11">
    <name type="scientific">Actinoplanes ianthinogenes</name>
    <dbReference type="NCBI Taxonomy" id="122358"/>
    <lineage>
        <taxon>Bacteria</taxon>
        <taxon>Bacillati</taxon>
        <taxon>Actinomycetota</taxon>
        <taxon>Actinomycetes</taxon>
        <taxon>Micromonosporales</taxon>
        <taxon>Micromonosporaceae</taxon>
        <taxon>Actinoplanes</taxon>
    </lineage>
</organism>
<keyword evidence="11" id="KW-1185">Reference proteome</keyword>
<dbReference type="InterPro" id="IPR004358">
    <property type="entry name" value="Sig_transdc_His_kin-like_C"/>
</dbReference>
<sequence length="535" mass="57224">MYCSGTVVGDPGQVLAVALQAYIAIEPTGRVIGWNPAAENTFGYRRGEACGRDLADLIIPARLRDAHRAGLVRLAAGGPARVLGQALSLVAVHQDGHEFPIDLMLTATDESCGTVFHAFVTDTTVSRRVSRYAAVESAVNRGLAEAGTYAAAAGRVVEALGVHMDWPVAELWLADTERRLITCIARHTAPGLRLGAFAFTELEPGVGLPGTVYQQSRPRWIPDLVADRTSPRSRIAAAIGLHVAVGVPVHGGGHTQGALCVYGNRAEHPEETLITLLSGIAAQVGQYLERRRAEELDIELARTKDEFLALVTHELRNPLAVITATTALFDEEIGTLDDDGQRKLVHTIAGSSQRLTVLVDDLLDLARLESGHLALHPTHTDLGHIIRDAAQDLTGPLAGKGLTLILHVPDPLPLYADPDRLRQVADNLLSNAVKYTPDGGTITVTAAIDAVHEEITWTVTDTGIGIPAGERHRMFRRFYRASSAIDRRIPGTGLGLVITRAIVEGHHGSITLGDQIGPGTTFRLRLPVKAPLAGS</sequence>
<dbReference type="CDD" id="cd00130">
    <property type="entry name" value="PAS"/>
    <property type="match status" value="1"/>
</dbReference>
<dbReference type="Pfam" id="PF02518">
    <property type="entry name" value="HATPase_c"/>
    <property type="match status" value="1"/>
</dbReference>
<dbReference type="Pfam" id="PF13185">
    <property type="entry name" value="GAF_2"/>
    <property type="match status" value="1"/>
</dbReference>
<dbReference type="PROSITE" id="PS50112">
    <property type="entry name" value="PAS"/>
    <property type="match status" value="1"/>
</dbReference>
<dbReference type="InterPro" id="IPR003018">
    <property type="entry name" value="GAF"/>
</dbReference>
<evidence type="ECO:0000256" key="6">
    <source>
        <dbReference type="ARBA" id="ARBA00022777"/>
    </source>
</evidence>
<dbReference type="SMART" id="SM00387">
    <property type="entry name" value="HATPase_c"/>
    <property type="match status" value="1"/>
</dbReference>
<evidence type="ECO:0000256" key="3">
    <source>
        <dbReference type="ARBA" id="ARBA00012438"/>
    </source>
</evidence>
<evidence type="ECO:0000256" key="4">
    <source>
        <dbReference type="ARBA" id="ARBA00022553"/>
    </source>
</evidence>
<proteinExistence type="predicted"/>
<evidence type="ECO:0000259" key="8">
    <source>
        <dbReference type="PROSITE" id="PS50109"/>
    </source>
</evidence>
<dbReference type="InterPro" id="IPR005467">
    <property type="entry name" value="His_kinase_dom"/>
</dbReference>
<dbReference type="InterPro" id="IPR003661">
    <property type="entry name" value="HisK_dim/P_dom"/>
</dbReference>
<dbReference type="Gene3D" id="1.10.287.130">
    <property type="match status" value="1"/>
</dbReference>
<evidence type="ECO:0000256" key="2">
    <source>
        <dbReference type="ARBA" id="ARBA00004236"/>
    </source>
</evidence>
<dbReference type="InterPro" id="IPR029016">
    <property type="entry name" value="GAF-like_dom_sf"/>
</dbReference>
<dbReference type="InterPro" id="IPR036890">
    <property type="entry name" value="HATPase_C_sf"/>
</dbReference>
<keyword evidence="4" id="KW-0597">Phosphoprotein</keyword>
<keyword evidence="6" id="KW-0418">Kinase</keyword>
<evidence type="ECO:0000259" key="9">
    <source>
        <dbReference type="PROSITE" id="PS50112"/>
    </source>
</evidence>
<reference evidence="10 11" key="1">
    <citation type="submission" date="2020-08" db="EMBL/GenBank/DDBJ databases">
        <title>Whole genome shotgun sequence of Actinoplanes ianthinogenes NBRC 13996.</title>
        <authorList>
            <person name="Komaki H."/>
            <person name="Tamura T."/>
        </authorList>
    </citation>
    <scope>NUCLEOTIDE SEQUENCE [LARGE SCALE GENOMIC DNA]</scope>
    <source>
        <strain evidence="10 11">NBRC 13996</strain>
    </source>
</reference>
<dbReference type="PRINTS" id="PR00344">
    <property type="entry name" value="BCTRLSENSOR"/>
</dbReference>
<dbReference type="Pfam" id="PF00989">
    <property type="entry name" value="PAS"/>
    <property type="match status" value="1"/>
</dbReference>
<dbReference type="Gene3D" id="3.30.565.10">
    <property type="entry name" value="Histidine kinase-like ATPase, C-terminal domain"/>
    <property type="match status" value="1"/>
</dbReference>
<dbReference type="SUPFAM" id="SSF55785">
    <property type="entry name" value="PYP-like sensor domain (PAS domain)"/>
    <property type="match status" value="1"/>
</dbReference>
<evidence type="ECO:0000256" key="1">
    <source>
        <dbReference type="ARBA" id="ARBA00000085"/>
    </source>
</evidence>
<dbReference type="PANTHER" id="PTHR43047:SF72">
    <property type="entry name" value="OSMOSENSING HISTIDINE PROTEIN KINASE SLN1"/>
    <property type="match status" value="1"/>
</dbReference>
<dbReference type="SUPFAM" id="SSF47384">
    <property type="entry name" value="Homodimeric domain of signal transducing histidine kinase"/>
    <property type="match status" value="1"/>
</dbReference>
<dbReference type="PROSITE" id="PS50109">
    <property type="entry name" value="HIS_KIN"/>
    <property type="match status" value="1"/>
</dbReference>
<evidence type="ECO:0000313" key="11">
    <source>
        <dbReference type="Proteomes" id="UP000676967"/>
    </source>
</evidence>
<feature type="domain" description="PAS" evidence="9">
    <location>
        <begin position="13"/>
        <end position="60"/>
    </location>
</feature>
<gene>
    <name evidence="10" type="ORF">Aiant_06080</name>
</gene>
<dbReference type="SMART" id="SM00091">
    <property type="entry name" value="PAS"/>
    <property type="match status" value="1"/>
</dbReference>
<dbReference type="NCBIfam" id="TIGR00229">
    <property type="entry name" value="sensory_box"/>
    <property type="match status" value="1"/>
</dbReference>
<evidence type="ECO:0000313" key="10">
    <source>
        <dbReference type="EMBL" id="BCJ39951.1"/>
    </source>
</evidence>
<dbReference type="Proteomes" id="UP000676967">
    <property type="component" value="Chromosome"/>
</dbReference>
<dbReference type="Pfam" id="PF00512">
    <property type="entry name" value="HisKA"/>
    <property type="match status" value="1"/>
</dbReference>
<evidence type="ECO:0000256" key="5">
    <source>
        <dbReference type="ARBA" id="ARBA00022679"/>
    </source>
</evidence>
<feature type="domain" description="Histidine kinase" evidence="8">
    <location>
        <begin position="310"/>
        <end position="530"/>
    </location>
</feature>
<dbReference type="SUPFAM" id="SSF55781">
    <property type="entry name" value="GAF domain-like"/>
    <property type="match status" value="1"/>
</dbReference>
<dbReference type="InterPro" id="IPR036097">
    <property type="entry name" value="HisK_dim/P_sf"/>
</dbReference>
<dbReference type="SMART" id="SM00388">
    <property type="entry name" value="HisKA"/>
    <property type="match status" value="1"/>
</dbReference>
<dbReference type="Gene3D" id="3.30.450.40">
    <property type="match status" value="1"/>
</dbReference>
<dbReference type="EMBL" id="AP023356">
    <property type="protein sequence ID" value="BCJ39951.1"/>
    <property type="molecule type" value="Genomic_DNA"/>
</dbReference>
<dbReference type="InterPro" id="IPR003594">
    <property type="entry name" value="HATPase_dom"/>
</dbReference>
<dbReference type="Gene3D" id="3.30.450.20">
    <property type="entry name" value="PAS domain"/>
    <property type="match status" value="1"/>
</dbReference>
<dbReference type="SMART" id="SM00065">
    <property type="entry name" value="GAF"/>
    <property type="match status" value="1"/>
</dbReference>
<name>A0ABM7LL13_9ACTN</name>
<dbReference type="InterPro" id="IPR035965">
    <property type="entry name" value="PAS-like_dom_sf"/>
</dbReference>
<keyword evidence="7" id="KW-0902">Two-component regulatory system</keyword>
<accession>A0ABM7LL13</accession>
<dbReference type="EC" id="2.7.13.3" evidence="3"/>
<dbReference type="PANTHER" id="PTHR43047">
    <property type="entry name" value="TWO-COMPONENT HISTIDINE PROTEIN KINASE"/>
    <property type="match status" value="1"/>
</dbReference>
<evidence type="ECO:0000256" key="7">
    <source>
        <dbReference type="ARBA" id="ARBA00023012"/>
    </source>
</evidence>
<keyword evidence="5" id="KW-0808">Transferase</keyword>
<dbReference type="CDD" id="cd00082">
    <property type="entry name" value="HisKA"/>
    <property type="match status" value="1"/>
</dbReference>
<dbReference type="InterPro" id="IPR000014">
    <property type="entry name" value="PAS"/>
</dbReference>
<dbReference type="SUPFAM" id="SSF55874">
    <property type="entry name" value="ATPase domain of HSP90 chaperone/DNA topoisomerase II/histidine kinase"/>
    <property type="match status" value="1"/>
</dbReference>